<dbReference type="EMBL" id="KY860935">
    <property type="protein sequence ID" value="ARK07786.1"/>
    <property type="molecule type" value="Genomic_DNA"/>
</dbReference>
<sequence>MMAQCKSVELRESGHFECNGFAAKLEGKYLSIEVVNNKIKVTYDAGVFTHDEINLAIKHVLKVNEFVSRSSMEKF</sequence>
<keyword evidence="2" id="KW-1185">Reference proteome</keyword>
<protein>
    <submittedName>
        <fullName evidence="1">Uncharacterized protein</fullName>
    </submittedName>
</protein>
<reference evidence="1 2" key="1">
    <citation type="submission" date="2017-04" db="EMBL/GenBank/DDBJ databases">
        <title>Complete Genome Sequence of Salmonella enterica serovar Typhimurium Bacteriophage LPST10, Isolated in China.</title>
        <authorList>
            <person name="Dong X."/>
            <person name="Huang C."/>
            <person name="Morsy M.K."/>
            <person name="Li Z."/>
            <person name="Zhou Y."/>
            <person name="Willias S.P."/>
            <person name="Abdelnabby H."/>
            <person name="Liu J."/>
            <person name="Wang X."/>
            <person name="Li J."/>
        </authorList>
    </citation>
    <scope>NUCLEOTIDE SEQUENCE [LARGE SCALE GENOMIC DNA]</scope>
</reference>
<proteinExistence type="predicted"/>
<evidence type="ECO:0000313" key="2">
    <source>
        <dbReference type="Proteomes" id="UP000223281"/>
    </source>
</evidence>
<gene>
    <name evidence="1" type="ORF">LPST10_00054</name>
</gene>
<accession>A0A1W6DY49</accession>
<name>A0A1W6DY49_9CAUD</name>
<evidence type="ECO:0000313" key="1">
    <source>
        <dbReference type="EMBL" id="ARK07786.1"/>
    </source>
</evidence>
<organism evidence="1 2">
    <name type="scientific">Salmonella phage LPST10</name>
    <dbReference type="NCBI Taxonomy" id="1973454"/>
    <lineage>
        <taxon>Viruses</taxon>
        <taxon>Duplodnaviria</taxon>
        <taxon>Heunggongvirae</taxon>
        <taxon>Uroviricota</taxon>
        <taxon>Caudoviricetes</taxon>
        <taxon>Skatevirus</taxon>
        <taxon>Skatevirus LPST10</taxon>
    </lineage>
</organism>
<dbReference type="Proteomes" id="UP000223281">
    <property type="component" value="Segment"/>
</dbReference>